<dbReference type="Proteomes" id="UP000679247">
    <property type="component" value="Chromosome"/>
</dbReference>
<proteinExistence type="predicted"/>
<dbReference type="RefSeq" id="WP_214475688.1">
    <property type="nucleotide sequence ID" value="NZ_CP071709.1"/>
</dbReference>
<name>A0ABX8F977_9BACI</name>
<organism evidence="1 2">
    <name type="scientific">Cytobacillus gottheilii</name>
    <dbReference type="NCBI Taxonomy" id="859144"/>
    <lineage>
        <taxon>Bacteria</taxon>
        <taxon>Bacillati</taxon>
        <taxon>Bacillota</taxon>
        <taxon>Bacilli</taxon>
        <taxon>Bacillales</taxon>
        <taxon>Bacillaceae</taxon>
        <taxon>Cytobacillus</taxon>
    </lineage>
</organism>
<accession>A0ABX8F977</accession>
<reference evidence="1 2" key="1">
    <citation type="submission" date="2021-03" db="EMBL/GenBank/DDBJ databases">
        <title>The first data on the complete genome of the tetrodotoxin-producing bacterium.</title>
        <authorList>
            <person name="Melnikova D.I."/>
            <person name="Nijland R."/>
            <person name="Magarlamov T.Y."/>
        </authorList>
    </citation>
    <scope>NUCLEOTIDE SEQUENCE [LARGE SCALE GENOMIC DNA]</scope>
    <source>
        <strain evidence="1 2">1839</strain>
    </source>
</reference>
<evidence type="ECO:0000313" key="1">
    <source>
        <dbReference type="EMBL" id="QVY60914.1"/>
    </source>
</evidence>
<gene>
    <name evidence="1" type="ORF">J1899_18365</name>
</gene>
<sequence>MNIELVAYSMVHEYLLGRLPSAQTYDDRIIAQKVGYITKSLGIHYGKNVDFFWHKRGPYSRVLTSMLFKIENNKEEIIEDTKNLRIKGPILPKLDMIKSLIDNRPASCPEVFWLEILASLLFLMKDPSNLNKLNIDELLIKKKPFLELHRQSVLIAKNSLQNYV</sequence>
<evidence type="ECO:0000313" key="2">
    <source>
        <dbReference type="Proteomes" id="UP000679247"/>
    </source>
</evidence>
<dbReference type="EMBL" id="CP071709">
    <property type="protein sequence ID" value="QVY60914.1"/>
    <property type="molecule type" value="Genomic_DNA"/>
</dbReference>
<protein>
    <submittedName>
        <fullName evidence="1">Uncharacterized protein</fullName>
    </submittedName>
</protein>
<keyword evidence="2" id="KW-1185">Reference proteome</keyword>